<evidence type="ECO:0000256" key="3">
    <source>
        <dbReference type="ARBA" id="ARBA00034247"/>
    </source>
</evidence>
<dbReference type="GO" id="GO:1902201">
    <property type="term" value="P:negative regulation of bacterial-type flagellum-dependent cell motility"/>
    <property type="evidence" value="ECO:0007669"/>
    <property type="project" value="TreeGrafter"/>
</dbReference>
<feature type="domain" description="GGDEF" evidence="4">
    <location>
        <begin position="186"/>
        <end position="319"/>
    </location>
</feature>
<dbReference type="InterPro" id="IPR000160">
    <property type="entry name" value="GGDEF_dom"/>
</dbReference>
<proteinExistence type="predicted"/>
<accession>A0A8H2PMQ2</accession>
<dbReference type="GO" id="GO:0052621">
    <property type="term" value="F:diguanylate cyclase activity"/>
    <property type="evidence" value="ECO:0007669"/>
    <property type="project" value="UniProtKB-EC"/>
</dbReference>
<evidence type="ECO:0000256" key="1">
    <source>
        <dbReference type="ARBA" id="ARBA00001946"/>
    </source>
</evidence>
<dbReference type="InterPro" id="IPR035965">
    <property type="entry name" value="PAS-like_dom_sf"/>
</dbReference>
<dbReference type="FunFam" id="3.30.70.270:FF:000001">
    <property type="entry name" value="Diguanylate cyclase domain protein"/>
    <property type="match status" value="1"/>
</dbReference>
<dbReference type="SUPFAM" id="SSF55073">
    <property type="entry name" value="Nucleotide cyclase"/>
    <property type="match status" value="1"/>
</dbReference>
<dbReference type="CDD" id="cd01949">
    <property type="entry name" value="GGDEF"/>
    <property type="match status" value="1"/>
</dbReference>
<dbReference type="SMART" id="SM00267">
    <property type="entry name" value="GGDEF"/>
    <property type="match status" value="1"/>
</dbReference>
<name>A0A8H2PMQ2_9GAMM</name>
<dbReference type="GO" id="GO:0043709">
    <property type="term" value="P:cell adhesion involved in single-species biofilm formation"/>
    <property type="evidence" value="ECO:0007669"/>
    <property type="project" value="TreeGrafter"/>
</dbReference>
<dbReference type="EMBL" id="SZVP01000002">
    <property type="protein sequence ID" value="TMM46894.1"/>
    <property type="molecule type" value="Genomic_DNA"/>
</dbReference>
<dbReference type="InterPro" id="IPR050469">
    <property type="entry name" value="Diguanylate_Cyclase"/>
</dbReference>
<dbReference type="InterPro" id="IPR000014">
    <property type="entry name" value="PAS"/>
</dbReference>
<dbReference type="Gene3D" id="3.30.70.270">
    <property type="match status" value="1"/>
</dbReference>
<organism evidence="5 6">
    <name type="scientific">Colwellia ponticola</name>
    <dbReference type="NCBI Taxonomy" id="2304625"/>
    <lineage>
        <taxon>Bacteria</taxon>
        <taxon>Pseudomonadati</taxon>
        <taxon>Pseudomonadota</taxon>
        <taxon>Gammaproteobacteria</taxon>
        <taxon>Alteromonadales</taxon>
        <taxon>Colwelliaceae</taxon>
        <taxon>Colwellia</taxon>
    </lineage>
</organism>
<evidence type="ECO:0000259" key="4">
    <source>
        <dbReference type="PROSITE" id="PS50887"/>
    </source>
</evidence>
<dbReference type="PROSITE" id="PS50887">
    <property type="entry name" value="GGDEF"/>
    <property type="match status" value="1"/>
</dbReference>
<dbReference type="Proteomes" id="UP000307702">
    <property type="component" value="Unassembled WGS sequence"/>
</dbReference>
<dbReference type="SUPFAM" id="SSF55785">
    <property type="entry name" value="PYP-like sensor domain (PAS domain)"/>
    <property type="match status" value="1"/>
</dbReference>
<evidence type="ECO:0000313" key="6">
    <source>
        <dbReference type="Proteomes" id="UP000307702"/>
    </source>
</evidence>
<comment type="catalytic activity">
    <reaction evidence="3">
        <text>2 GTP = 3',3'-c-di-GMP + 2 diphosphate</text>
        <dbReference type="Rhea" id="RHEA:24898"/>
        <dbReference type="ChEBI" id="CHEBI:33019"/>
        <dbReference type="ChEBI" id="CHEBI:37565"/>
        <dbReference type="ChEBI" id="CHEBI:58805"/>
        <dbReference type="EC" id="2.7.7.65"/>
    </reaction>
</comment>
<dbReference type="EC" id="2.7.7.65" evidence="2"/>
<dbReference type="GO" id="GO:0005886">
    <property type="term" value="C:plasma membrane"/>
    <property type="evidence" value="ECO:0007669"/>
    <property type="project" value="TreeGrafter"/>
</dbReference>
<dbReference type="RefSeq" id="WP_138620655.1">
    <property type="nucleotide sequence ID" value="NZ_SZVP01000002.1"/>
</dbReference>
<comment type="caution">
    <text evidence="5">The sequence shown here is derived from an EMBL/GenBank/DDBJ whole genome shotgun (WGS) entry which is preliminary data.</text>
</comment>
<dbReference type="InterPro" id="IPR029787">
    <property type="entry name" value="Nucleotide_cyclase"/>
</dbReference>
<dbReference type="SMART" id="SM00091">
    <property type="entry name" value="PAS"/>
    <property type="match status" value="1"/>
</dbReference>
<sequence length="326" mass="37303">MTLEKSQLNELHWLMEMLHNIDVGLVVLDKNFTVQIFNGFMENHSGLLPREVKGKLIFDLFDEIPQDWFIRKAESVFLLKNKAFTIWEQRPYLFKFDSYRPVTGSADFMYQNTTFIPLISSTGEVSHLCLLVYDVTENAVHKQSLKKANEALAVLSQTDGLTQLFNRTHWESCLAAEYKRWGRSHHASSLVMIDIDHFKKVNDSYGHTVGDVVIRHISSLIRQHVRETDICGRYGGEEFTILLSDTPLKSAYVFAERLRKEVAGSIVTYNDISINYTVSIGIAEVDESMQSHESWVKCADEALYCSKETGRNKVTLHQTKISPKAS</sequence>
<dbReference type="NCBIfam" id="TIGR00254">
    <property type="entry name" value="GGDEF"/>
    <property type="match status" value="1"/>
</dbReference>
<keyword evidence="6" id="KW-1185">Reference proteome</keyword>
<dbReference type="AlphaFoldDB" id="A0A8H2PMQ2"/>
<dbReference type="PANTHER" id="PTHR45138">
    <property type="entry name" value="REGULATORY COMPONENTS OF SENSORY TRANSDUCTION SYSTEM"/>
    <property type="match status" value="1"/>
</dbReference>
<comment type="cofactor">
    <cofactor evidence="1">
        <name>Mg(2+)</name>
        <dbReference type="ChEBI" id="CHEBI:18420"/>
    </cofactor>
</comment>
<gene>
    <name evidence="5" type="ORF">FCS21_03735</name>
</gene>
<dbReference type="OrthoDB" id="9812260at2"/>
<reference evidence="5 6" key="1">
    <citation type="submission" date="2019-05" db="EMBL/GenBank/DDBJ databases">
        <title>Colwellia ponticola sp. nov., isolated from seawater.</title>
        <authorList>
            <person name="Yoon J.-H."/>
        </authorList>
    </citation>
    <scope>NUCLEOTIDE SEQUENCE [LARGE SCALE GENOMIC DNA]</scope>
    <source>
        <strain evidence="5 6">OISW-25</strain>
    </source>
</reference>
<dbReference type="PANTHER" id="PTHR45138:SF9">
    <property type="entry name" value="DIGUANYLATE CYCLASE DGCM-RELATED"/>
    <property type="match status" value="1"/>
</dbReference>
<evidence type="ECO:0000313" key="5">
    <source>
        <dbReference type="EMBL" id="TMM46894.1"/>
    </source>
</evidence>
<dbReference type="InterPro" id="IPR043128">
    <property type="entry name" value="Rev_trsase/Diguanyl_cyclase"/>
</dbReference>
<dbReference type="Gene3D" id="3.30.450.20">
    <property type="entry name" value="PAS domain"/>
    <property type="match status" value="1"/>
</dbReference>
<protein>
    <recommendedName>
        <fullName evidence="2">diguanylate cyclase</fullName>
        <ecNumber evidence="2">2.7.7.65</ecNumber>
    </recommendedName>
</protein>
<evidence type="ECO:0000256" key="2">
    <source>
        <dbReference type="ARBA" id="ARBA00012528"/>
    </source>
</evidence>
<dbReference type="Pfam" id="PF00990">
    <property type="entry name" value="GGDEF"/>
    <property type="match status" value="1"/>
</dbReference>